<proteinExistence type="predicted"/>
<dbReference type="Proteomes" id="UP000886381">
    <property type="component" value="Unassembled WGS sequence"/>
</dbReference>
<evidence type="ECO:0000256" key="1">
    <source>
        <dbReference type="SAM" id="MobiDB-lite"/>
    </source>
</evidence>
<comment type="caution">
    <text evidence="3">The sequence shown here is derived from an EMBL/GenBank/DDBJ whole genome shotgun (WGS) entry which is preliminary data.</text>
</comment>
<keyword evidence="2" id="KW-0812">Transmembrane</keyword>
<feature type="region of interest" description="Disordered" evidence="1">
    <location>
        <begin position="74"/>
        <end position="96"/>
    </location>
</feature>
<sequence>MSLIEEALRKIEEQHKRAQAGASKEKIRKKNKRKFLIWPIISFLTMSILLYFYLTSSPSGKENYIPRIESSNKKEMNSIKPSSMKNTEPSKNVLNIVSPPKTVNTFSEVSEPAEVRESIV</sequence>
<feature type="transmembrane region" description="Helical" evidence="2">
    <location>
        <begin position="35"/>
        <end position="54"/>
    </location>
</feature>
<protein>
    <submittedName>
        <fullName evidence="3">Uncharacterized protein</fullName>
    </submittedName>
</protein>
<evidence type="ECO:0000313" key="3">
    <source>
        <dbReference type="EMBL" id="HDL60300.1"/>
    </source>
</evidence>
<accession>A0A7V0LV07</accession>
<feature type="compositionally biased region" description="Polar residues" evidence="1">
    <location>
        <begin position="79"/>
        <end position="96"/>
    </location>
</feature>
<keyword evidence="2" id="KW-1133">Transmembrane helix</keyword>
<dbReference type="EMBL" id="DRDR01000105">
    <property type="protein sequence ID" value="HDL60300.1"/>
    <property type="molecule type" value="Genomic_DNA"/>
</dbReference>
<reference evidence="3" key="1">
    <citation type="journal article" date="2020" name="mSystems">
        <title>Genome- and Community-Level Interaction Insights into Carbon Utilization and Element Cycling Functions of Hydrothermarchaeota in Hydrothermal Sediment.</title>
        <authorList>
            <person name="Zhou Z."/>
            <person name="Liu Y."/>
            <person name="Xu W."/>
            <person name="Pan J."/>
            <person name="Luo Z.H."/>
            <person name="Li M."/>
        </authorList>
    </citation>
    <scope>NUCLEOTIDE SEQUENCE [LARGE SCALE GENOMIC DNA]</scope>
    <source>
        <strain evidence="3">HyVt-28</strain>
    </source>
</reference>
<evidence type="ECO:0000256" key="2">
    <source>
        <dbReference type="SAM" id="Phobius"/>
    </source>
</evidence>
<keyword evidence="2" id="KW-0472">Membrane</keyword>
<gene>
    <name evidence="3" type="ORF">ENH14_02470</name>
</gene>
<feature type="non-terminal residue" evidence="3">
    <location>
        <position position="120"/>
    </location>
</feature>
<name>A0A7V0LV07_UNCW3</name>
<organism evidence="3">
    <name type="scientific">candidate division WOR-3 bacterium</name>
    <dbReference type="NCBI Taxonomy" id="2052148"/>
    <lineage>
        <taxon>Bacteria</taxon>
        <taxon>Bacteria division WOR-3</taxon>
    </lineage>
</organism>
<dbReference type="AlphaFoldDB" id="A0A7V0LV07"/>